<dbReference type="InterPro" id="IPR052518">
    <property type="entry name" value="CHR_Transporter"/>
</dbReference>
<evidence type="ECO:0000256" key="5">
    <source>
        <dbReference type="ARBA" id="ARBA00022989"/>
    </source>
</evidence>
<protein>
    <submittedName>
        <fullName evidence="8">Chromate transporter</fullName>
    </submittedName>
</protein>
<reference evidence="9" key="1">
    <citation type="submission" date="2023-07" db="EMBL/GenBank/DDBJ databases">
        <title>Thauera sp. CAU 1555 isolated from sand of Yaerae Beach.</title>
        <authorList>
            <person name="Kim W."/>
        </authorList>
    </citation>
    <scope>NUCLEOTIDE SEQUENCE [LARGE SCALE GENOMIC DNA]</scope>
    <source>
        <strain evidence="9">CAU 1555</strain>
    </source>
</reference>
<sequence length="183" mass="18815">MSAMLSAADLADLFLRFLLLSLLSIGGAMSTAPEMHRYFVVERGWLDDAGFTSSIALAQAAPGPNVIFVPVLGYQIAGLLGAGVALIGILLPSTLLSLGVSRWGSSRRDTLGVQAFTAGFAPVTVGLLLATGWVLAQPFIGGGAQPYGALALIGLTVLLMHRTKLAPIWLILAGGLAGAFGLI</sequence>
<name>A0ABR9B748_9RHOO</name>
<gene>
    <name evidence="8" type="ORF">IFO67_04810</name>
</gene>
<evidence type="ECO:0000256" key="7">
    <source>
        <dbReference type="SAM" id="Phobius"/>
    </source>
</evidence>
<keyword evidence="4 7" id="KW-0812">Transmembrane</keyword>
<dbReference type="PANTHER" id="PTHR43663:SF1">
    <property type="entry name" value="CHROMATE TRANSPORTER"/>
    <property type="match status" value="1"/>
</dbReference>
<accession>A0ABR9B748</accession>
<evidence type="ECO:0000256" key="4">
    <source>
        <dbReference type="ARBA" id="ARBA00022692"/>
    </source>
</evidence>
<comment type="similarity">
    <text evidence="2">Belongs to the chromate ion transporter (CHR) (TC 2.A.51) family.</text>
</comment>
<organism evidence="8 9">
    <name type="scientific">Thauera sedimentorum</name>
    <dbReference type="NCBI Taxonomy" id="2767595"/>
    <lineage>
        <taxon>Bacteria</taxon>
        <taxon>Pseudomonadati</taxon>
        <taxon>Pseudomonadota</taxon>
        <taxon>Betaproteobacteria</taxon>
        <taxon>Rhodocyclales</taxon>
        <taxon>Zoogloeaceae</taxon>
        <taxon>Thauera</taxon>
    </lineage>
</organism>
<dbReference type="PANTHER" id="PTHR43663">
    <property type="entry name" value="CHROMATE TRANSPORT PROTEIN-RELATED"/>
    <property type="match status" value="1"/>
</dbReference>
<feature type="transmembrane region" description="Helical" evidence="7">
    <location>
        <begin position="72"/>
        <end position="99"/>
    </location>
</feature>
<dbReference type="InterPro" id="IPR003370">
    <property type="entry name" value="Chromate_transpt"/>
</dbReference>
<comment type="subcellular location">
    <subcellularLocation>
        <location evidence="1">Cell membrane</location>
        <topology evidence="1">Multi-pass membrane protein</topology>
    </subcellularLocation>
</comment>
<dbReference type="Pfam" id="PF02417">
    <property type="entry name" value="Chromate_transp"/>
    <property type="match status" value="1"/>
</dbReference>
<keyword evidence="5 7" id="KW-1133">Transmembrane helix</keyword>
<feature type="transmembrane region" description="Helical" evidence="7">
    <location>
        <begin position="111"/>
        <end position="133"/>
    </location>
</feature>
<evidence type="ECO:0000313" key="9">
    <source>
        <dbReference type="Proteomes" id="UP000603602"/>
    </source>
</evidence>
<evidence type="ECO:0000256" key="2">
    <source>
        <dbReference type="ARBA" id="ARBA00005262"/>
    </source>
</evidence>
<keyword evidence="3" id="KW-1003">Cell membrane</keyword>
<dbReference type="RefSeq" id="WP_187716989.1">
    <property type="nucleotide sequence ID" value="NZ_JACTAH010000001.1"/>
</dbReference>
<keyword evidence="6 7" id="KW-0472">Membrane</keyword>
<evidence type="ECO:0000256" key="1">
    <source>
        <dbReference type="ARBA" id="ARBA00004651"/>
    </source>
</evidence>
<keyword evidence="9" id="KW-1185">Reference proteome</keyword>
<evidence type="ECO:0000313" key="8">
    <source>
        <dbReference type="EMBL" id="MBD8502195.1"/>
    </source>
</evidence>
<proteinExistence type="inferred from homology"/>
<feature type="transmembrane region" description="Helical" evidence="7">
    <location>
        <begin position="165"/>
        <end position="182"/>
    </location>
</feature>
<comment type="caution">
    <text evidence="8">The sequence shown here is derived from an EMBL/GenBank/DDBJ whole genome shotgun (WGS) entry which is preliminary data.</text>
</comment>
<evidence type="ECO:0000256" key="3">
    <source>
        <dbReference type="ARBA" id="ARBA00022475"/>
    </source>
</evidence>
<evidence type="ECO:0000256" key="6">
    <source>
        <dbReference type="ARBA" id="ARBA00023136"/>
    </source>
</evidence>
<dbReference type="EMBL" id="JACYTO010000001">
    <property type="protein sequence ID" value="MBD8502195.1"/>
    <property type="molecule type" value="Genomic_DNA"/>
</dbReference>
<dbReference type="Proteomes" id="UP000603602">
    <property type="component" value="Unassembled WGS sequence"/>
</dbReference>
<feature type="transmembrane region" description="Helical" evidence="7">
    <location>
        <begin position="139"/>
        <end position="158"/>
    </location>
</feature>